<keyword evidence="2" id="KW-1185">Reference proteome</keyword>
<gene>
    <name evidence="1" type="ORF">ACI1P1_12195</name>
</gene>
<sequence length="754" mass="84006">MQEPDEGQNPKPKKHPFEEIFELSMFFLLPGALLYSLDTLEHVTGLLFKIGGGLLGVGVIREIWRHRSHVLHLFNRRKELVHSHAEQASPLSNPPVTVPDMSGTWRTAPADKEDNPYRQRGIQLSEPHSLLPVNPKPRPSDTMSGDVAADLMSGAMQMCGMNVDQPLDILSIDSGPTLQSISFRLPAKVQLTALKKREEDLANHLGSHLGFEVSTAPYKSSASFVIPHTDRAFVYLRDVMSDPRYQEFANKAELPFVLGKDMRGNPLFADFTKMPHMLVAGATNSGKSVFVNGVLGSLLLGCGPERLKLLLIDPKAVELAIYKGFPHLLAPPITDMRRAALAFNKVILEMEKRYEQMAELGVRNILEYNQKASEKLPYILVVVDEHADMMMVAGAEVEDAIQRISQKARAAGIHLILATQRPSVDVVTGIIKANMPCRVSFRLQSSVDYRTVLDRGAPNLMGFGDGMILYPNGSTSRFQSASVSVVDSEATDFITGLKSYWVEKNQGTLEEWDMQNLEERQMELEDIIGPFDNSSKDNAEVAEGEPDLLTSALQVINEAGQASVSLLQRRLRIGYSQAAKLVEDMERMGHVGPYEGGKPREVLKSTAAKGFELDKNYSLAKQILKSRGNISEEILKYELKLPYEAANQLLRKLDEEGLLEHPVSGSNVRSLKDENRTDEELLEQMKYFICTTNNTRSSDLQRILGVRKERVLSLMQSLVSEGFLAPPLSSRAGYTLLWEEGQIQNYLESKAEMD</sequence>
<protein>
    <submittedName>
        <fullName evidence="1">FtsK/SpoIIIE domain-containing protein</fullName>
    </submittedName>
</protein>
<dbReference type="Proteomes" id="UP001631969">
    <property type="component" value="Unassembled WGS sequence"/>
</dbReference>
<reference evidence="1" key="1">
    <citation type="submission" date="2024-12" db="EMBL/GenBank/DDBJ databases">
        <authorList>
            <person name="Wu N."/>
        </authorList>
    </citation>
    <scope>NUCLEOTIDE SEQUENCE</scope>
    <source>
        <strain evidence="1">P15</strain>
    </source>
</reference>
<proteinExistence type="predicted"/>
<evidence type="ECO:0000313" key="1">
    <source>
        <dbReference type="EMBL" id="MFM9329048.1"/>
    </source>
</evidence>
<organism evidence="1 2">
    <name type="scientific">Paenibacillus mesotrionivorans</name>
    <dbReference type="NCBI Taxonomy" id="3160968"/>
    <lineage>
        <taxon>Bacteria</taxon>
        <taxon>Bacillati</taxon>
        <taxon>Bacillota</taxon>
        <taxon>Bacilli</taxon>
        <taxon>Bacillales</taxon>
        <taxon>Paenibacillaceae</taxon>
        <taxon>Paenibacillus</taxon>
    </lineage>
</organism>
<name>A0ACC7NWH8_9BACL</name>
<accession>A0ACC7NWH8</accession>
<evidence type="ECO:0000313" key="2">
    <source>
        <dbReference type="Proteomes" id="UP001631969"/>
    </source>
</evidence>
<dbReference type="EMBL" id="JBJURJ010000007">
    <property type="protein sequence ID" value="MFM9329048.1"/>
    <property type="molecule type" value="Genomic_DNA"/>
</dbReference>
<comment type="caution">
    <text evidence="1">The sequence shown here is derived from an EMBL/GenBank/DDBJ whole genome shotgun (WGS) entry which is preliminary data.</text>
</comment>